<dbReference type="InterPro" id="IPR018247">
    <property type="entry name" value="EF_Hand_1_Ca_BS"/>
</dbReference>
<evidence type="ECO:0000256" key="1">
    <source>
        <dbReference type="ARBA" id="ARBA00022837"/>
    </source>
</evidence>
<protein>
    <recommendedName>
        <fullName evidence="3">EF-hand domain-containing protein</fullName>
    </recommendedName>
</protein>
<dbReference type="PROSITE" id="PS50222">
    <property type="entry name" value="EF_HAND_2"/>
    <property type="match status" value="1"/>
</dbReference>
<dbReference type="GO" id="GO:0005509">
    <property type="term" value="F:calcium ion binding"/>
    <property type="evidence" value="ECO:0007669"/>
    <property type="project" value="InterPro"/>
</dbReference>
<dbReference type="AlphaFoldDB" id="A0A146KJR1"/>
<dbReference type="EMBL" id="GDID01000935">
    <property type="protein sequence ID" value="JAP95671.1"/>
    <property type="molecule type" value="Transcribed_RNA"/>
</dbReference>
<evidence type="ECO:0000256" key="2">
    <source>
        <dbReference type="SAM" id="MobiDB-lite"/>
    </source>
</evidence>
<reference evidence="4" key="1">
    <citation type="submission" date="2015-07" db="EMBL/GenBank/DDBJ databases">
        <title>Adaptation to a free-living lifestyle via gene acquisitions in the diplomonad Trepomonas sp. PC1.</title>
        <authorList>
            <person name="Xu F."/>
            <person name="Jerlstrom-Hultqvist J."/>
            <person name="Kolisko M."/>
            <person name="Simpson A.G.B."/>
            <person name="Roger A.J."/>
            <person name="Svard S.G."/>
            <person name="Andersson J.O."/>
        </authorList>
    </citation>
    <scope>NUCLEOTIDE SEQUENCE</scope>
    <source>
        <strain evidence="4">PC1</strain>
    </source>
</reference>
<dbReference type="InterPro" id="IPR002048">
    <property type="entry name" value="EF_hand_dom"/>
</dbReference>
<dbReference type="Gene3D" id="1.10.238.10">
    <property type="entry name" value="EF-hand"/>
    <property type="match status" value="1"/>
</dbReference>
<dbReference type="InterPro" id="IPR011992">
    <property type="entry name" value="EF-hand-dom_pair"/>
</dbReference>
<gene>
    <name evidence="4" type="ORF">TPC1_11251</name>
</gene>
<feature type="region of interest" description="Disordered" evidence="2">
    <location>
        <begin position="1"/>
        <end position="27"/>
    </location>
</feature>
<feature type="non-terminal residue" evidence="4">
    <location>
        <position position="160"/>
    </location>
</feature>
<proteinExistence type="predicted"/>
<evidence type="ECO:0000259" key="3">
    <source>
        <dbReference type="PROSITE" id="PS50222"/>
    </source>
</evidence>
<accession>A0A146KJR1</accession>
<dbReference type="SUPFAM" id="SSF47473">
    <property type="entry name" value="EF-hand"/>
    <property type="match status" value="1"/>
</dbReference>
<organism evidence="4">
    <name type="scientific">Trepomonas sp. PC1</name>
    <dbReference type="NCBI Taxonomy" id="1076344"/>
    <lineage>
        <taxon>Eukaryota</taxon>
        <taxon>Metamonada</taxon>
        <taxon>Diplomonadida</taxon>
        <taxon>Hexamitidae</taxon>
        <taxon>Hexamitinae</taxon>
        <taxon>Trepomonas</taxon>
    </lineage>
</organism>
<name>A0A146KJR1_9EUKA</name>
<feature type="non-terminal residue" evidence="4">
    <location>
        <position position="1"/>
    </location>
</feature>
<feature type="domain" description="EF-hand" evidence="3">
    <location>
        <begin position="40"/>
        <end position="75"/>
    </location>
</feature>
<sequence length="160" mass="18536">QIPQQQYGQPQQQFGQQIPQQQYGQPQQQFGQQTQQQVLQMTQQQRQKFQMIDKDGSGTITATEIGRAYSNLKFPVLSAKLLISAISDQPHLTAQTYPIFDQWINKAYSVFQQISMRQSVINFQQVEQGIQQLQLPIQQNVLQFLVRKYDTNQNGIEFGE</sequence>
<dbReference type="Pfam" id="PF13405">
    <property type="entry name" value="EF-hand_6"/>
    <property type="match status" value="1"/>
</dbReference>
<evidence type="ECO:0000313" key="4">
    <source>
        <dbReference type="EMBL" id="JAP95671.1"/>
    </source>
</evidence>
<keyword evidence="1" id="KW-0106">Calcium</keyword>
<dbReference type="PROSITE" id="PS00018">
    <property type="entry name" value="EF_HAND_1"/>
    <property type="match status" value="1"/>
</dbReference>